<dbReference type="InterPro" id="IPR019225">
    <property type="entry name" value="DUF2155"/>
</dbReference>
<evidence type="ECO:0000313" key="2">
    <source>
        <dbReference type="EMBL" id="EBA06064.1"/>
    </source>
</evidence>
<keyword evidence="3" id="KW-1185">Reference proteome</keyword>
<protein>
    <recommendedName>
        <fullName evidence="4">DUF2155 domain-containing protein</fullName>
    </recommendedName>
</protein>
<organism evidence="2 3">
    <name type="scientific">Sagittula stellata (strain ATCC 700073 / DSM 11524 / E-37)</name>
    <dbReference type="NCBI Taxonomy" id="388399"/>
    <lineage>
        <taxon>Bacteria</taxon>
        <taxon>Pseudomonadati</taxon>
        <taxon>Pseudomonadota</taxon>
        <taxon>Alphaproteobacteria</taxon>
        <taxon>Rhodobacterales</taxon>
        <taxon>Roseobacteraceae</taxon>
        <taxon>Sagittula</taxon>
    </lineage>
</organism>
<comment type="caution">
    <text evidence="2">The sequence shown here is derived from an EMBL/GenBank/DDBJ whole genome shotgun (WGS) entry which is preliminary data.</text>
</comment>
<name>A3K9W1_SAGS3</name>
<dbReference type="RefSeq" id="WP_005863253.1">
    <property type="nucleotide sequence ID" value="NZ_AAYA01000019.1"/>
</dbReference>
<evidence type="ECO:0000313" key="3">
    <source>
        <dbReference type="Proteomes" id="UP000005713"/>
    </source>
</evidence>
<proteinExistence type="predicted"/>
<dbReference type="OrthoDB" id="9810376at2"/>
<gene>
    <name evidence="2" type="ORF">SSE37_10642</name>
</gene>
<dbReference type="Proteomes" id="UP000005713">
    <property type="component" value="Unassembled WGS sequence"/>
</dbReference>
<evidence type="ECO:0000256" key="1">
    <source>
        <dbReference type="SAM" id="SignalP"/>
    </source>
</evidence>
<evidence type="ECO:0008006" key="4">
    <source>
        <dbReference type="Google" id="ProtNLM"/>
    </source>
</evidence>
<dbReference type="Pfam" id="PF09923">
    <property type="entry name" value="DUF2155"/>
    <property type="match status" value="1"/>
</dbReference>
<keyword evidence="1" id="KW-0732">Signal</keyword>
<dbReference type="AlphaFoldDB" id="A3K9W1"/>
<dbReference type="EMBL" id="AAYA01000019">
    <property type="protein sequence ID" value="EBA06064.1"/>
    <property type="molecule type" value="Genomic_DNA"/>
</dbReference>
<sequence length="124" mass="13380">MTIRKAFQVAVLAALCLGGAAQAQEEVNSGTGAVLRGLDKLNAKVADFTLSNGENHVMGLLEVVLRECRYPVGDPTGNAYAFLTIREAGVAQPVFEGWMVASSPALYPLDHPRYDVWVLRCTTE</sequence>
<feature type="chain" id="PRO_5002654988" description="DUF2155 domain-containing protein" evidence="1">
    <location>
        <begin position="24"/>
        <end position="124"/>
    </location>
</feature>
<accession>A3K9W1</accession>
<feature type="signal peptide" evidence="1">
    <location>
        <begin position="1"/>
        <end position="23"/>
    </location>
</feature>
<reference evidence="2 3" key="1">
    <citation type="submission" date="2006-06" db="EMBL/GenBank/DDBJ databases">
        <authorList>
            <person name="Moran M.A."/>
            <person name="Ferriera S."/>
            <person name="Johnson J."/>
            <person name="Kravitz S."/>
            <person name="Beeson K."/>
            <person name="Sutton G."/>
            <person name="Rogers Y.-H."/>
            <person name="Friedman R."/>
            <person name="Frazier M."/>
            <person name="Venter J.C."/>
        </authorList>
    </citation>
    <scope>NUCLEOTIDE SEQUENCE [LARGE SCALE GENOMIC DNA]</scope>
    <source>
        <strain evidence="2 3">E-37</strain>
    </source>
</reference>
<dbReference type="eggNOG" id="COG4765">
    <property type="taxonomic scope" value="Bacteria"/>
</dbReference>